<dbReference type="RefSeq" id="WP_413267339.1">
    <property type="nucleotide sequence ID" value="NZ_JBHFNR010000263.1"/>
</dbReference>
<accession>A0ABV4Y167</accession>
<organism evidence="2 3">
    <name type="scientific">Floridaenema flaviceps BLCC-F50</name>
    <dbReference type="NCBI Taxonomy" id="3153642"/>
    <lineage>
        <taxon>Bacteria</taxon>
        <taxon>Bacillati</taxon>
        <taxon>Cyanobacteriota</taxon>
        <taxon>Cyanophyceae</taxon>
        <taxon>Oscillatoriophycideae</taxon>
        <taxon>Aerosakkonematales</taxon>
        <taxon>Aerosakkonemataceae</taxon>
        <taxon>Floridanema</taxon>
        <taxon>Floridanema flaviceps</taxon>
    </lineage>
</organism>
<feature type="transmembrane region" description="Helical" evidence="1">
    <location>
        <begin position="6"/>
        <end position="26"/>
    </location>
</feature>
<proteinExistence type="predicted"/>
<dbReference type="Proteomes" id="UP001576784">
    <property type="component" value="Unassembled WGS sequence"/>
</dbReference>
<gene>
    <name evidence="2" type="ORF">ACE1CI_32825</name>
</gene>
<evidence type="ECO:0000313" key="3">
    <source>
        <dbReference type="Proteomes" id="UP001576784"/>
    </source>
</evidence>
<reference evidence="2 3" key="1">
    <citation type="submission" date="2024-09" db="EMBL/GenBank/DDBJ databases">
        <title>Floridaenema gen nov. (Aerosakkonemataceae, Aerosakkonematales ord. nov., Cyanobacteria) from benthic tropical and subtropical fresh waters, with the description of four new species.</title>
        <authorList>
            <person name="Moretto J.A."/>
            <person name="Berthold D.E."/>
            <person name="Lefler F.W."/>
            <person name="Huang I.-S."/>
            <person name="Laughinghouse H. IV."/>
        </authorList>
    </citation>
    <scope>NUCLEOTIDE SEQUENCE [LARGE SCALE GENOMIC DNA]</scope>
    <source>
        <strain evidence="2 3">BLCC-F50</strain>
    </source>
</reference>
<keyword evidence="1" id="KW-1133">Transmembrane helix</keyword>
<protein>
    <submittedName>
        <fullName evidence="2">Uncharacterized protein</fullName>
    </submittedName>
</protein>
<keyword evidence="3" id="KW-1185">Reference proteome</keyword>
<keyword evidence="1" id="KW-0812">Transmembrane</keyword>
<evidence type="ECO:0000256" key="1">
    <source>
        <dbReference type="SAM" id="Phobius"/>
    </source>
</evidence>
<sequence length="117" mass="13587">MPLDPISWVIIGLYVFDATLLVAAFWDEIKAWFDRMLGYILDGINWAIEVASNAIAYLVKQGNRVYKKLEVIVRNVATGKYFKRYKEEEISPYDVPQETMSQLSKNPTLAVYEYRRG</sequence>
<keyword evidence="1" id="KW-0472">Membrane</keyword>
<dbReference type="EMBL" id="JBHFNR010000263">
    <property type="protein sequence ID" value="MFB2897728.1"/>
    <property type="molecule type" value="Genomic_DNA"/>
</dbReference>
<name>A0ABV4Y167_9CYAN</name>
<evidence type="ECO:0000313" key="2">
    <source>
        <dbReference type="EMBL" id="MFB2897728.1"/>
    </source>
</evidence>
<comment type="caution">
    <text evidence="2">The sequence shown here is derived from an EMBL/GenBank/DDBJ whole genome shotgun (WGS) entry which is preliminary data.</text>
</comment>